<dbReference type="Gramene" id="EFJ07108">
    <property type="protein sequence ID" value="EFJ07108"/>
    <property type="gene ID" value="SELMODRAFT_430095"/>
</dbReference>
<dbReference type="KEGG" id="smo:SELMODRAFT_430095"/>
<gene>
    <name evidence="3" type="ORF">SELMODRAFT_430095</name>
</gene>
<evidence type="ECO:0000313" key="4">
    <source>
        <dbReference type="Proteomes" id="UP000001514"/>
    </source>
</evidence>
<evidence type="ECO:0000313" key="3">
    <source>
        <dbReference type="EMBL" id="EFJ07108.1"/>
    </source>
</evidence>
<feature type="region of interest" description="Disordered" evidence="1">
    <location>
        <begin position="1"/>
        <end position="20"/>
    </location>
</feature>
<dbReference type="InterPro" id="IPR000375">
    <property type="entry name" value="Dynamin_stalk"/>
</dbReference>
<accession>D8T8B2</accession>
<organism evidence="4">
    <name type="scientific">Selaginella moellendorffii</name>
    <name type="common">Spikemoss</name>
    <dbReference type="NCBI Taxonomy" id="88036"/>
    <lineage>
        <taxon>Eukaryota</taxon>
        <taxon>Viridiplantae</taxon>
        <taxon>Streptophyta</taxon>
        <taxon>Embryophyta</taxon>
        <taxon>Tracheophyta</taxon>
        <taxon>Lycopodiopsida</taxon>
        <taxon>Selaginellales</taxon>
        <taxon>Selaginellaceae</taxon>
        <taxon>Selaginella</taxon>
    </lineage>
</organism>
<proteinExistence type="predicted"/>
<dbReference type="Pfam" id="PF01031">
    <property type="entry name" value="Dynamin_M"/>
    <property type="match status" value="1"/>
</dbReference>
<evidence type="ECO:0000256" key="1">
    <source>
        <dbReference type="SAM" id="MobiDB-lite"/>
    </source>
</evidence>
<dbReference type="InParanoid" id="D8T8B2"/>
<dbReference type="HOGENOM" id="CLU_1491496_0_0_1"/>
<dbReference type="Gene3D" id="1.20.120.1240">
    <property type="entry name" value="Dynamin, middle domain"/>
    <property type="match status" value="1"/>
</dbReference>
<reference evidence="3 4" key="1">
    <citation type="journal article" date="2011" name="Science">
        <title>The Selaginella genome identifies genetic changes associated with the evolution of vascular plants.</title>
        <authorList>
            <person name="Banks J.A."/>
            <person name="Nishiyama T."/>
            <person name="Hasebe M."/>
            <person name="Bowman J.L."/>
            <person name="Gribskov M."/>
            <person name="dePamphilis C."/>
            <person name="Albert V.A."/>
            <person name="Aono N."/>
            <person name="Aoyama T."/>
            <person name="Ambrose B.A."/>
            <person name="Ashton N.W."/>
            <person name="Axtell M.J."/>
            <person name="Barker E."/>
            <person name="Barker M.S."/>
            <person name="Bennetzen J.L."/>
            <person name="Bonawitz N.D."/>
            <person name="Chapple C."/>
            <person name="Cheng C."/>
            <person name="Correa L.G."/>
            <person name="Dacre M."/>
            <person name="DeBarry J."/>
            <person name="Dreyer I."/>
            <person name="Elias M."/>
            <person name="Engstrom E.M."/>
            <person name="Estelle M."/>
            <person name="Feng L."/>
            <person name="Finet C."/>
            <person name="Floyd S.K."/>
            <person name="Frommer W.B."/>
            <person name="Fujita T."/>
            <person name="Gramzow L."/>
            <person name="Gutensohn M."/>
            <person name="Harholt J."/>
            <person name="Hattori M."/>
            <person name="Heyl A."/>
            <person name="Hirai T."/>
            <person name="Hiwatashi Y."/>
            <person name="Ishikawa M."/>
            <person name="Iwata M."/>
            <person name="Karol K.G."/>
            <person name="Koehler B."/>
            <person name="Kolukisaoglu U."/>
            <person name="Kubo M."/>
            <person name="Kurata T."/>
            <person name="Lalonde S."/>
            <person name="Li K."/>
            <person name="Li Y."/>
            <person name="Litt A."/>
            <person name="Lyons E."/>
            <person name="Manning G."/>
            <person name="Maruyama T."/>
            <person name="Michael T.P."/>
            <person name="Mikami K."/>
            <person name="Miyazaki S."/>
            <person name="Morinaga S."/>
            <person name="Murata T."/>
            <person name="Mueller-Roeber B."/>
            <person name="Nelson D.R."/>
            <person name="Obara M."/>
            <person name="Oguri Y."/>
            <person name="Olmstead R.G."/>
            <person name="Onodera N."/>
            <person name="Petersen B.L."/>
            <person name="Pils B."/>
            <person name="Prigge M."/>
            <person name="Rensing S.A."/>
            <person name="Riano-Pachon D.M."/>
            <person name="Roberts A.W."/>
            <person name="Sato Y."/>
            <person name="Scheller H.V."/>
            <person name="Schulz B."/>
            <person name="Schulz C."/>
            <person name="Shakirov E.V."/>
            <person name="Shibagaki N."/>
            <person name="Shinohara N."/>
            <person name="Shippen D.E."/>
            <person name="Soerensen I."/>
            <person name="Sotooka R."/>
            <person name="Sugimoto N."/>
            <person name="Sugita M."/>
            <person name="Sumikawa N."/>
            <person name="Tanurdzic M."/>
            <person name="Theissen G."/>
            <person name="Ulvskov P."/>
            <person name="Wakazuki S."/>
            <person name="Weng J.K."/>
            <person name="Willats W.W."/>
            <person name="Wipf D."/>
            <person name="Wolf P.G."/>
            <person name="Yang L."/>
            <person name="Zimmer A.D."/>
            <person name="Zhu Q."/>
            <person name="Mitros T."/>
            <person name="Hellsten U."/>
            <person name="Loque D."/>
            <person name="Otillar R."/>
            <person name="Salamov A."/>
            <person name="Schmutz J."/>
            <person name="Shapiro H."/>
            <person name="Lindquist E."/>
            <person name="Lucas S."/>
            <person name="Rokhsar D."/>
            <person name="Grigoriev I.V."/>
        </authorList>
    </citation>
    <scope>NUCLEOTIDE SEQUENCE [LARGE SCALE GENOMIC DNA]</scope>
</reference>
<dbReference type="EMBL" id="GL377689">
    <property type="protein sequence ID" value="EFJ07108.1"/>
    <property type="molecule type" value="Genomic_DNA"/>
</dbReference>
<feature type="domain" description="Dynamin stalk" evidence="2">
    <location>
        <begin position="43"/>
        <end position="175"/>
    </location>
</feature>
<evidence type="ECO:0000259" key="2">
    <source>
        <dbReference type="Pfam" id="PF01031"/>
    </source>
</evidence>
<name>D8T8B2_SELML</name>
<dbReference type="AlphaFoldDB" id="D8T8B2"/>
<sequence>MDNESSHEEAKAQEKPERRRNICLKRTSTCPRHGAADPSFEHYKGVHKMHYTARLYKEFHRELWASYPDFSSRENLDTVAGFLVESKGVELPNFLPSLVLVVASKMEEICFQVVTSAHDYVQDTAANLVLSHTSGLGWPSFSVLYGEKVEIVFGRCLAKCEEFVKRKLRKEKNYLSLEPPM</sequence>
<protein>
    <recommendedName>
        <fullName evidence="2">Dynamin stalk domain-containing protein</fullName>
    </recommendedName>
</protein>
<dbReference type="Proteomes" id="UP000001514">
    <property type="component" value="Unassembled WGS sequence"/>
</dbReference>
<keyword evidence="4" id="KW-1185">Reference proteome</keyword>